<dbReference type="InterPro" id="IPR046341">
    <property type="entry name" value="SET_dom_sf"/>
</dbReference>
<reference evidence="1 2" key="1">
    <citation type="submission" date="2020-04" db="EMBL/GenBank/DDBJ databases">
        <title>Plant Genome Project.</title>
        <authorList>
            <person name="Zhang R.-G."/>
        </authorList>
    </citation>
    <scope>NUCLEOTIDE SEQUENCE [LARGE SCALE GENOMIC DNA]</scope>
    <source>
        <strain evidence="1">YNK0</strain>
        <tissue evidence="1">Leaf</tissue>
    </source>
</reference>
<dbReference type="OrthoDB" id="442460at2759"/>
<dbReference type="Gene3D" id="2.170.270.10">
    <property type="entry name" value="SET domain"/>
    <property type="match status" value="1"/>
</dbReference>
<proteinExistence type="predicted"/>
<dbReference type="PANTHER" id="PTHR33524:SF1">
    <property type="entry name" value="SET DOMAIN-CONTAINING PROTEIN"/>
    <property type="match status" value="1"/>
</dbReference>
<protein>
    <submittedName>
        <fullName evidence="1">Uncharacterized protein</fullName>
    </submittedName>
</protein>
<gene>
    <name evidence="1" type="ORF">HHK36_014575</name>
</gene>
<dbReference type="InterPro" id="IPR040415">
    <property type="entry name" value="SETD9"/>
</dbReference>
<dbReference type="AlphaFoldDB" id="A0A835DC29"/>
<comment type="caution">
    <text evidence="1">The sequence shown here is derived from an EMBL/GenBank/DDBJ whole genome shotgun (WGS) entry which is preliminary data.</text>
</comment>
<organism evidence="1 2">
    <name type="scientific">Tetracentron sinense</name>
    <name type="common">Spur-leaf</name>
    <dbReference type="NCBI Taxonomy" id="13715"/>
    <lineage>
        <taxon>Eukaryota</taxon>
        <taxon>Viridiplantae</taxon>
        <taxon>Streptophyta</taxon>
        <taxon>Embryophyta</taxon>
        <taxon>Tracheophyta</taxon>
        <taxon>Spermatophyta</taxon>
        <taxon>Magnoliopsida</taxon>
        <taxon>Trochodendrales</taxon>
        <taxon>Trochodendraceae</taxon>
        <taxon>Tetracentron</taxon>
    </lineage>
</organism>
<dbReference type="PANTHER" id="PTHR33524">
    <property type="entry name" value="C5ORF35"/>
    <property type="match status" value="1"/>
</dbReference>
<sequence>MAFIFQKFQEVLIRDSSWNLSPKFAKDPRHLQFEADMNRLFLYTSYNRLGKNADVADAEEIINMAGKASLADQQKQVQENIHSQVKTVCMLIDEILLPDIKNTQEQLNLPLQANAAPRCSGLSFAVGRSGLPNDCPVAYMDHGHGVSEYEMNNFFNSTAGPQTRSLSRTDISQSLKGHTGYTLNLKSSQIPHEKAGQGLFVSGEADVGAVVAFYPGVIYSPAYYRYIPGYPRVDAHNPYLITRYDGTVINAKPWGAGGETREVWNGFSVPEVKPNMPDGIDRGSDRIWKLLSKPLEGGRRENEREVLEHRNPLALGHFANHPAKGMSPNVMFCPYDIPLTETDMRAYIPIFCLEGKIK</sequence>
<dbReference type="EMBL" id="JABCRI010000010">
    <property type="protein sequence ID" value="KAF8398718.1"/>
    <property type="molecule type" value="Genomic_DNA"/>
</dbReference>
<keyword evidence="2" id="KW-1185">Reference proteome</keyword>
<name>A0A835DC29_TETSI</name>
<dbReference type="OMA" id="MDPNVMV"/>
<accession>A0A835DC29</accession>
<evidence type="ECO:0000313" key="2">
    <source>
        <dbReference type="Proteomes" id="UP000655225"/>
    </source>
</evidence>
<evidence type="ECO:0000313" key="1">
    <source>
        <dbReference type="EMBL" id="KAF8398718.1"/>
    </source>
</evidence>
<dbReference type="Proteomes" id="UP000655225">
    <property type="component" value="Unassembled WGS sequence"/>
</dbReference>